<feature type="domain" description="YopX protein" evidence="1">
    <location>
        <begin position="12"/>
        <end position="86"/>
    </location>
</feature>
<dbReference type="Proteomes" id="UP000611762">
    <property type="component" value="Unassembled WGS sequence"/>
</dbReference>
<sequence>MRINFKIVKNGEQISLRDAIKEKYVSITDEGICNTSENIKIFKSTGLYDYNSKEIFENDILIDNKGRKYKVVNISGTFCIKGIGKNKDFEPFALNGLKLINRVDGLEIIQ</sequence>
<evidence type="ECO:0000259" key="1">
    <source>
        <dbReference type="Pfam" id="PF09643"/>
    </source>
</evidence>
<keyword evidence="3" id="KW-1185">Reference proteome</keyword>
<comment type="caution">
    <text evidence="2">The sequence shown here is derived from an EMBL/GenBank/DDBJ whole genome shotgun (WGS) entry which is preliminary data.</text>
</comment>
<accession>A0A926DKV7</accession>
<gene>
    <name evidence="2" type="ORF">H8698_07415</name>
</gene>
<dbReference type="RefSeq" id="WP_249311951.1">
    <property type="nucleotide sequence ID" value="NZ_JACRSU010000002.1"/>
</dbReference>
<proteinExistence type="predicted"/>
<dbReference type="InterPro" id="IPR023385">
    <property type="entry name" value="YopX-like_C"/>
</dbReference>
<dbReference type="EMBL" id="JACRSU010000002">
    <property type="protein sequence ID" value="MBC8540803.1"/>
    <property type="molecule type" value="Genomic_DNA"/>
</dbReference>
<dbReference type="InterPro" id="IPR019096">
    <property type="entry name" value="YopX_protein"/>
</dbReference>
<dbReference type="SUPFAM" id="SSF159006">
    <property type="entry name" value="YopX-like"/>
    <property type="match status" value="1"/>
</dbReference>
<evidence type="ECO:0000313" key="2">
    <source>
        <dbReference type="EMBL" id="MBC8540803.1"/>
    </source>
</evidence>
<dbReference type="Pfam" id="PF09643">
    <property type="entry name" value="YopX"/>
    <property type="match status" value="1"/>
</dbReference>
<organism evidence="2 3">
    <name type="scientific">Congzhengia minquanensis</name>
    <dbReference type="NCBI Taxonomy" id="2763657"/>
    <lineage>
        <taxon>Bacteria</taxon>
        <taxon>Bacillati</taxon>
        <taxon>Bacillota</taxon>
        <taxon>Clostridia</taxon>
        <taxon>Eubacteriales</taxon>
        <taxon>Oscillospiraceae</taxon>
        <taxon>Congzhengia</taxon>
    </lineage>
</organism>
<protein>
    <recommendedName>
        <fullName evidence="1">YopX protein domain-containing protein</fullName>
    </recommendedName>
</protein>
<dbReference type="AlphaFoldDB" id="A0A926DKV7"/>
<reference evidence="2" key="1">
    <citation type="submission" date="2020-08" db="EMBL/GenBank/DDBJ databases">
        <title>Genome public.</title>
        <authorList>
            <person name="Liu C."/>
            <person name="Sun Q."/>
        </authorList>
    </citation>
    <scope>NUCLEOTIDE SEQUENCE</scope>
    <source>
        <strain evidence="2">H8</strain>
    </source>
</reference>
<dbReference type="Gene3D" id="2.30.30.290">
    <property type="entry name" value="YopX-like domains"/>
    <property type="match status" value="1"/>
</dbReference>
<evidence type="ECO:0000313" key="3">
    <source>
        <dbReference type="Proteomes" id="UP000611762"/>
    </source>
</evidence>
<name>A0A926DKV7_9FIRM</name>